<evidence type="ECO:0000259" key="24">
    <source>
        <dbReference type="Pfam" id="PF01937"/>
    </source>
</evidence>
<comment type="cofactor">
    <cofactor evidence="1">
        <name>Mn(2+)</name>
        <dbReference type="ChEBI" id="CHEBI:29035"/>
    </cofactor>
</comment>
<keyword evidence="7 22" id="KW-0808">Transferase</keyword>
<evidence type="ECO:0000256" key="11">
    <source>
        <dbReference type="ARBA" id="ARBA00022801"/>
    </source>
</evidence>
<evidence type="ECO:0000256" key="19">
    <source>
        <dbReference type="ARBA" id="ARBA00058977"/>
    </source>
</evidence>
<comment type="similarity">
    <text evidence="22">Belongs to the type II pantothenate kinase family.</text>
</comment>
<evidence type="ECO:0000256" key="15">
    <source>
        <dbReference type="ARBA" id="ARBA00029312"/>
    </source>
</evidence>
<dbReference type="GO" id="GO:0005829">
    <property type="term" value="C:cytosol"/>
    <property type="evidence" value="ECO:0007669"/>
    <property type="project" value="TreeGrafter"/>
</dbReference>
<evidence type="ECO:0000313" key="26">
    <source>
        <dbReference type="Proteomes" id="UP001153076"/>
    </source>
</evidence>
<dbReference type="SUPFAM" id="SSF111321">
    <property type="entry name" value="AF1104-like"/>
    <property type="match status" value="1"/>
</dbReference>
<evidence type="ECO:0000256" key="7">
    <source>
        <dbReference type="ARBA" id="ARBA00022679"/>
    </source>
</evidence>
<dbReference type="InterPro" id="IPR015844">
    <property type="entry name" value="PanK_long"/>
</dbReference>
<accession>A0A9Q1KCA0</accession>
<evidence type="ECO:0000256" key="9">
    <source>
        <dbReference type="ARBA" id="ARBA00022741"/>
    </source>
</evidence>
<evidence type="ECO:0000256" key="10">
    <source>
        <dbReference type="ARBA" id="ARBA00022777"/>
    </source>
</evidence>
<evidence type="ECO:0000256" key="8">
    <source>
        <dbReference type="ARBA" id="ARBA00022723"/>
    </source>
</evidence>
<dbReference type="FunFam" id="3.30.420.40:FF:000273">
    <property type="entry name" value="Pantothenate kinase 2"/>
    <property type="match status" value="1"/>
</dbReference>
<evidence type="ECO:0000256" key="5">
    <source>
        <dbReference type="ARBA" id="ARBA00012102"/>
    </source>
</evidence>
<evidence type="ECO:0000256" key="3">
    <source>
        <dbReference type="ARBA" id="ARBA00005225"/>
    </source>
</evidence>
<keyword evidence="14" id="KW-0464">Manganese</keyword>
<comment type="catalytic activity">
    <reaction evidence="16">
        <text>(R)-4'-phosphopantetheine sulfonate + H2O = (R)-pantetheine sulfonate + phosphate</text>
        <dbReference type="Rhea" id="RHEA:68336"/>
        <dbReference type="ChEBI" id="CHEBI:15377"/>
        <dbReference type="ChEBI" id="CHEBI:43474"/>
        <dbReference type="ChEBI" id="CHEBI:177300"/>
        <dbReference type="ChEBI" id="CHEBI:177301"/>
    </reaction>
    <physiologicalReaction direction="left-to-right" evidence="16">
        <dbReference type="Rhea" id="RHEA:68337"/>
    </physiologicalReaction>
</comment>
<dbReference type="GO" id="GO:0005634">
    <property type="term" value="C:nucleus"/>
    <property type="evidence" value="ECO:0007669"/>
    <property type="project" value="TreeGrafter"/>
</dbReference>
<comment type="similarity">
    <text evidence="4">In the N-terminal section; belongs to the type II pantothenate kinase family.</text>
</comment>
<proteinExistence type="inferred from homology"/>
<evidence type="ECO:0000256" key="18">
    <source>
        <dbReference type="ARBA" id="ARBA00051980"/>
    </source>
</evidence>
<evidence type="ECO:0000313" key="25">
    <source>
        <dbReference type="EMBL" id="KAJ8440289.1"/>
    </source>
</evidence>
<comment type="cofactor">
    <cofactor evidence="2">
        <name>Ni(2+)</name>
        <dbReference type="ChEBI" id="CHEBI:49786"/>
    </cofactor>
</comment>
<dbReference type="EMBL" id="JAKOGI010000193">
    <property type="protein sequence ID" value="KAJ8440289.1"/>
    <property type="molecule type" value="Genomic_DNA"/>
</dbReference>
<evidence type="ECO:0000256" key="17">
    <source>
        <dbReference type="ARBA" id="ARBA00050986"/>
    </source>
</evidence>
<comment type="catalytic activity">
    <reaction evidence="17">
        <text>(R)-4'-phosphopantothenate + H2O = (R)-pantothenate + phosphate</text>
        <dbReference type="Rhea" id="RHEA:68332"/>
        <dbReference type="ChEBI" id="CHEBI:10986"/>
        <dbReference type="ChEBI" id="CHEBI:15377"/>
        <dbReference type="ChEBI" id="CHEBI:29032"/>
        <dbReference type="ChEBI" id="CHEBI:43474"/>
    </reaction>
    <physiologicalReaction direction="left-to-right" evidence="17">
        <dbReference type="Rhea" id="RHEA:68333"/>
    </physiologicalReaction>
</comment>
<dbReference type="Pfam" id="PF01937">
    <property type="entry name" value="ARMT1-like_dom"/>
    <property type="match status" value="1"/>
</dbReference>
<dbReference type="InterPro" id="IPR004567">
    <property type="entry name" value="Type_II_PanK"/>
</dbReference>
<sequence>MAGLVGNPVLGNDDLKGEVVVAINEGRKFEGTRSGTEEGREKDMAPAAGSPIHRSGSRPQLDVSGAAIQGNSEERDPTILLPNQSDDISHLALDIGGSLIKLVYFSRHEGKPIEDKRKLSLKQRFGITNGNRRSYPILGGRLHFVKFETSKVNECLDFIKSKQLHCGGMNPRRWPSHSLPNENVVVKATGGGAYKFADLFKERLGVSLDKEDEMDCLVAGANFLLKAIRHEAFTHMEGQKEFVQIDQNDLFPYLLVNIGSGVSMIKVDGDGKFQRVSGTNVGGGTYWGLGKLLTKCNSFDELLELSQRGDNRTIDMLVGDIYGGMDYSKIGLSASTIASSFGKTISEDKEVEDYKPEDISLSLLRMISYNIGQISYLNALRFGLKRIFFGGFFIRGHAYTMDTISFAVHFWSKGNAKAMFLRHEGFLGALGAFMSYEKHGLDDLMVHQLVERFPMGAPYVGGKIHGPPLGDLNEKISWMEKFVQKGTEITAPVPMTPPGTTGLGGFEVPLSRGDTLRPDASNLNVGVLHLVPTLDVFPLLADPKIYEPNTIDLSDHGELEYWFSVLSEHLPDLVDKAVASEGGTDDAKRRGDAFARAFSAHLARLMEEPAAYGKLGLANLLELREECLREFQFTDAYRSIKQRENEASLAVLADLLMELDSMPEEARLCSLIEGVLAANIFDWGSRACVDLYHKGTIIEIYRMSRKKMQRPWRVDDFDMFKERMLGSDGRKPPPYRRALLFVDNSGADIVLGMLPLARELLRRGTEVVLVANSLPALNDVTAMEVPDIVAEAAKNCDILRRAAEAGGLLVDAMINIQDGSKLDSPSVPALMVVENGCGSPCIDLRQVSSELAAAAKDADLIILEGMGRAIHTNFNARFKCDALKLAMVKNQRLAENLLKGNIYDCVCRFEPSSI</sequence>
<dbReference type="InterPro" id="IPR002791">
    <property type="entry name" value="ARMT1-like_metal-bd"/>
</dbReference>
<evidence type="ECO:0000256" key="2">
    <source>
        <dbReference type="ARBA" id="ARBA00001967"/>
    </source>
</evidence>
<evidence type="ECO:0000256" key="14">
    <source>
        <dbReference type="ARBA" id="ARBA00023211"/>
    </source>
</evidence>
<dbReference type="GO" id="GO:0004594">
    <property type="term" value="F:pantothenate kinase activity"/>
    <property type="evidence" value="ECO:0007669"/>
    <property type="project" value="UniProtKB-UniRule"/>
</dbReference>
<keyword evidence="9 22" id="KW-0547">Nucleotide-binding</keyword>
<keyword evidence="11" id="KW-0378">Hydrolase</keyword>
<dbReference type="Gene3D" id="3.40.50.10880">
    <property type="entry name" value="Uncharacterised protein PF01937, DUF89, domain 3"/>
    <property type="match status" value="1"/>
</dbReference>
<keyword evidence="10 22" id="KW-0418">Kinase</keyword>
<protein>
    <recommendedName>
        <fullName evidence="21 22">Pantothenate kinase 2</fullName>
        <ecNumber evidence="5 22">2.7.1.33</ecNumber>
    </recommendedName>
</protein>
<keyword evidence="26" id="KW-1185">Reference proteome</keyword>
<dbReference type="AlphaFoldDB" id="A0A9Q1KCA0"/>
<dbReference type="FunFam" id="3.30.420.510:FF:000003">
    <property type="entry name" value="Pantothenate kinase 2"/>
    <property type="match status" value="1"/>
</dbReference>
<keyword evidence="12 22" id="KW-0067">ATP-binding</keyword>
<organism evidence="25 26">
    <name type="scientific">Carnegiea gigantea</name>
    <dbReference type="NCBI Taxonomy" id="171969"/>
    <lineage>
        <taxon>Eukaryota</taxon>
        <taxon>Viridiplantae</taxon>
        <taxon>Streptophyta</taxon>
        <taxon>Embryophyta</taxon>
        <taxon>Tracheophyta</taxon>
        <taxon>Spermatophyta</taxon>
        <taxon>Magnoliopsida</taxon>
        <taxon>eudicotyledons</taxon>
        <taxon>Gunneridae</taxon>
        <taxon>Pentapetalae</taxon>
        <taxon>Caryophyllales</taxon>
        <taxon>Cactineae</taxon>
        <taxon>Cactaceae</taxon>
        <taxon>Cactoideae</taxon>
        <taxon>Echinocereeae</taxon>
        <taxon>Carnegiea</taxon>
    </lineage>
</organism>
<name>A0A9Q1KCA0_9CARY</name>
<dbReference type="CDD" id="cd24123">
    <property type="entry name" value="ASKHA_NBD_PanK-II_Pank4"/>
    <property type="match status" value="1"/>
</dbReference>
<dbReference type="Gene3D" id="3.30.420.40">
    <property type="match status" value="1"/>
</dbReference>
<evidence type="ECO:0000256" key="21">
    <source>
        <dbReference type="ARBA" id="ARBA00068274"/>
    </source>
</evidence>
<dbReference type="FunFam" id="1.20.1700.10:FF:000002">
    <property type="entry name" value="Pantothenate kinase 2"/>
    <property type="match status" value="1"/>
</dbReference>
<feature type="region of interest" description="Disordered" evidence="23">
    <location>
        <begin position="30"/>
        <end position="62"/>
    </location>
</feature>
<keyword evidence="13 22" id="KW-0173">Coenzyme A biosynthesis</keyword>
<evidence type="ECO:0000256" key="6">
    <source>
        <dbReference type="ARBA" id="ARBA00022596"/>
    </source>
</evidence>
<dbReference type="Gene3D" id="3.30.420.510">
    <property type="match status" value="1"/>
</dbReference>
<evidence type="ECO:0000256" key="12">
    <source>
        <dbReference type="ARBA" id="ARBA00022840"/>
    </source>
</evidence>
<evidence type="ECO:0000256" key="22">
    <source>
        <dbReference type="PIRNR" id="PIRNR036939"/>
    </source>
</evidence>
<dbReference type="Pfam" id="PF03630">
    <property type="entry name" value="Fumble"/>
    <property type="match status" value="1"/>
</dbReference>
<dbReference type="Proteomes" id="UP001153076">
    <property type="component" value="Unassembled WGS sequence"/>
</dbReference>
<comment type="similarity">
    <text evidence="20">In the C-terminal section; belongs to the damage-control phosphatase family. Phosphopantetheine phosphatase II subfamily.</text>
</comment>
<comment type="pathway">
    <text evidence="3 22">Cofactor biosynthesis; coenzyme A biosynthesis; CoA from (R)-pantothenate: step 1/5.</text>
</comment>
<feature type="compositionally biased region" description="Basic and acidic residues" evidence="23">
    <location>
        <begin position="30"/>
        <end position="44"/>
    </location>
</feature>
<dbReference type="GO" id="GO:0046872">
    <property type="term" value="F:metal ion binding"/>
    <property type="evidence" value="ECO:0007669"/>
    <property type="project" value="UniProtKB-KW"/>
</dbReference>
<evidence type="ECO:0000256" key="23">
    <source>
        <dbReference type="SAM" id="MobiDB-lite"/>
    </source>
</evidence>
<evidence type="ECO:0000256" key="16">
    <source>
        <dbReference type="ARBA" id="ARBA00029319"/>
    </source>
</evidence>
<dbReference type="InterPro" id="IPR043129">
    <property type="entry name" value="ATPase_NBD"/>
</dbReference>
<dbReference type="PANTHER" id="PTHR12280">
    <property type="entry name" value="PANTOTHENATE KINASE"/>
    <property type="match status" value="1"/>
</dbReference>
<feature type="domain" description="Damage-control phosphatase ARMT1-like metal-binding" evidence="24">
    <location>
        <begin position="574"/>
        <end position="897"/>
    </location>
</feature>
<dbReference type="SUPFAM" id="SSF53067">
    <property type="entry name" value="Actin-like ATPase domain"/>
    <property type="match status" value="2"/>
</dbReference>
<comment type="caution">
    <text evidence="25">The sequence shown here is derived from an EMBL/GenBank/DDBJ whole genome shotgun (WGS) entry which is preliminary data.</text>
</comment>
<dbReference type="PIRSF" id="PIRSF036939">
    <property type="entry name" value="PanK_long"/>
    <property type="match status" value="1"/>
</dbReference>
<comment type="catalytic activity">
    <reaction evidence="15">
        <text>(R)-4'-phosphopantetheine + H2O = (R)-pantetheine + phosphate</text>
        <dbReference type="Rhea" id="RHEA:68328"/>
        <dbReference type="ChEBI" id="CHEBI:15377"/>
        <dbReference type="ChEBI" id="CHEBI:16753"/>
        <dbReference type="ChEBI" id="CHEBI:43474"/>
        <dbReference type="ChEBI" id="CHEBI:61723"/>
    </reaction>
    <physiologicalReaction direction="left-to-right" evidence="15">
        <dbReference type="Rhea" id="RHEA:68329"/>
    </physiologicalReaction>
</comment>
<evidence type="ECO:0000256" key="20">
    <source>
        <dbReference type="ARBA" id="ARBA00061149"/>
    </source>
</evidence>
<dbReference type="InterPro" id="IPR036075">
    <property type="entry name" value="ARMT-1-like_metal-bd_sf"/>
</dbReference>
<dbReference type="GO" id="GO:0005524">
    <property type="term" value="F:ATP binding"/>
    <property type="evidence" value="ECO:0007669"/>
    <property type="project" value="UniProtKB-UniRule"/>
</dbReference>
<dbReference type="OrthoDB" id="498611at2759"/>
<reference evidence="25" key="1">
    <citation type="submission" date="2022-04" db="EMBL/GenBank/DDBJ databases">
        <title>Carnegiea gigantea Genome sequencing and assembly v2.</title>
        <authorList>
            <person name="Copetti D."/>
            <person name="Sanderson M.J."/>
            <person name="Burquez A."/>
            <person name="Wojciechowski M.F."/>
        </authorList>
    </citation>
    <scope>NUCLEOTIDE SEQUENCE</scope>
    <source>
        <strain evidence="25">SGP5-SGP5p</strain>
        <tissue evidence="25">Aerial part</tissue>
    </source>
</reference>
<evidence type="ECO:0000256" key="1">
    <source>
        <dbReference type="ARBA" id="ARBA00001936"/>
    </source>
</evidence>
<dbReference type="FunFam" id="3.30.420.40:FF:000442">
    <property type="entry name" value="Pantothenate kinase 1"/>
    <property type="match status" value="1"/>
</dbReference>
<dbReference type="GO" id="GO:0015937">
    <property type="term" value="P:coenzyme A biosynthetic process"/>
    <property type="evidence" value="ECO:0007669"/>
    <property type="project" value="UniProtKB-UniRule"/>
</dbReference>
<dbReference type="Gene3D" id="1.20.1700.10">
    <property type="entry name" value="AF1104-like"/>
    <property type="match status" value="1"/>
</dbReference>
<gene>
    <name evidence="25" type="ORF">Cgig2_012725</name>
</gene>
<dbReference type="EC" id="2.7.1.33" evidence="5 22"/>
<comment type="function">
    <text evidence="19">Catalyzes the phosphorylation of pantothenate the first step in CoA biosynthesis. May play a role in the physiological regulation of the intracellular CoA concentration. Functionally redudant with PANK1. The phosphatase activity shows preference for normal or oxidatively damaged intermediates of 4'-phosphopantetheine, which provides strong indirect evidence that the phosphatase activity pre-empts damage in the CoA pathway. Hydrolyzing excess 4'-phosphopantetheine could constitute a directed overflow mechanism to prevent its oxidation to the S-sulfonate, sulfonate, or other forms. Hydrolyzing 4'-phosphopantetheine sulfonate or S-sulfonate would forestall their conversion to inactive forms of CoA and acyl carrier protein.</text>
</comment>
<comment type="catalytic activity">
    <reaction evidence="18">
        <text>(R)-pantothenate + ATP = (R)-4'-phosphopantothenate + ADP + H(+)</text>
        <dbReference type="Rhea" id="RHEA:16373"/>
        <dbReference type="ChEBI" id="CHEBI:10986"/>
        <dbReference type="ChEBI" id="CHEBI:15378"/>
        <dbReference type="ChEBI" id="CHEBI:29032"/>
        <dbReference type="ChEBI" id="CHEBI:30616"/>
        <dbReference type="ChEBI" id="CHEBI:456216"/>
        <dbReference type="EC" id="2.7.1.33"/>
    </reaction>
    <physiologicalReaction direction="left-to-right" evidence="18">
        <dbReference type="Rhea" id="RHEA:16374"/>
    </physiologicalReaction>
</comment>
<keyword evidence="6" id="KW-0533">Nickel</keyword>
<dbReference type="NCBIfam" id="TIGR00555">
    <property type="entry name" value="panK_eukar"/>
    <property type="match status" value="1"/>
</dbReference>
<evidence type="ECO:0000256" key="4">
    <source>
        <dbReference type="ARBA" id="ARBA00005538"/>
    </source>
</evidence>
<dbReference type="PANTHER" id="PTHR12280:SF20">
    <property type="entry name" value="4'-PHOSPHOPANTETHEINE PHOSPHATASE"/>
    <property type="match status" value="1"/>
</dbReference>
<dbReference type="GO" id="GO:0016787">
    <property type="term" value="F:hydrolase activity"/>
    <property type="evidence" value="ECO:0007669"/>
    <property type="project" value="UniProtKB-KW"/>
</dbReference>
<evidence type="ECO:0000256" key="13">
    <source>
        <dbReference type="ARBA" id="ARBA00022993"/>
    </source>
</evidence>
<dbReference type="InterPro" id="IPR035073">
    <property type="entry name" value="At2g17340_3_helix_bundle"/>
</dbReference>
<keyword evidence="8" id="KW-0479">Metal-binding</keyword>